<sequence>MQWIKLYGPFCFLSATIYLMFQVSYFLLID</sequence>
<evidence type="ECO:0000313" key="2">
    <source>
        <dbReference type="EMBL" id="MBX38910.1"/>
    </source>
</evidence>
<feature type="transmembrane region" description="Helical" evidence="1">
    <location>
        <begin position="6"/>
        <end position="28"/>
    </location>
</feature>
<accession>A0A2P2N905</accession>
<dbReference type="AlphaFoldDB" id="A0A2P2N905"/>
<name>A0A2P2N905_RHIMU</name>
<keyword evidence="1" id="KW-1133">Transmembrane helix</keyword>
<protein>
    <submittedName>
        <fullName evidence="2">Uncharacterized protein</fullName>
    </submittedName>
</protein>
<evidence type="ECO:0000256" key="1">
    <source>
        <dbReference type="SAM" id="Phobius"/>
    </source>
</evidence>
<keyword evidence="1" id="KW-0812">Transmembrane</keyword>
<reference evidence="2" key="1">
    <citation type="submission" date="2018-02" db="EMBL/GenBank/DDBJ databases">
        <title>Rhizophora mucronata_Transcriptome.</title>
        <authorList>
            <person name="Meera S.P."/>
            <person name="Sreeshan A."/>
            <person name="Augustine A."/>
        </authorList>
    </citation>
    <scope>NUCLEOTIDE SEQUENCE</scope>
    <source>
        <tissue evidence="2">Leaf</tissue>
    </source>
</reference>
<proteinExistence type="predicted"/>
<dbReference type="EMBL" id="GGEC01058426">
    <property type="protein sequence ID" value="MBX38910.1"/>
    <property type="molecule type" value="Transcribed_RNA"/>
</dbReference>
<keyword evidence="1" id="KW-0472">Membrane</keyword>
<organism evidence="2">
    <name type="scientific">Rhizophora mucronata</name>
    <name type="common">Asiatic mangrove</name>
    <dbReference type="NCBI Taxonomy" id="61149"/>
    <lineage>
        <taxon>Eukaryota</taxon>
        <taxon>Viridiplantae</taxon>
        <taxon>Streptophyta</taxon>
        <taxon>Embryophyta</taxon>
        <taxon>Tracheophyta</taxon>
        <taxon>Spermatophyta</taxon>
        <taxon>Magnoliopsida</taxon>
        <taxon>eudicotyledons</taxon>
        <taxon>Gunneridae</taxon>
        <taxon>Pentapetalae</taxon>
        <taxon>rosids</taxon>
        <taxon>fabids</taxon>
        <taxon>Malpighiales</taxon>
        <taxon>Rhizophoraceae</taxon>
        <taxon>Rhizophora</taxon>
    </lineage>
</organism>